<evidence type="ECO:0000313" key="3">
    <source>
        <dbReference type="Proteomes" id="UP000236544"/>
    </source>
</evidence>
<reference evidence="3" key="1">
    <citation type="submission" date="2015-10" db="EMBL/GenBank/DDBJ databases">
        <authorList>
            <person name="Devillers H."/>
        </authorList>
    </citation>
    <scope>NUCLEOTIDE SEQUENCE [LARGE SCALE GENOMIC DNA]</scope>
</reference>
<feature type="region of interest" description="Disordered" evidence="1">
    <location>
        <begin position="287"/>
        <end position="313"/>
    </location>
</feature>
<evidence type="ECO:0000256" key="1">
    <source>
        <dbReference type="SAM" id="MobiDB-lite"/>
    </source>
</evidence>
<feature type="region of interest" description="Disordered" evidence="1">
    <location>
        <begin position="255"/>
        <end position="275"/>
    </location>
</feature>
<sequence length="313" mass="35450">MKALRSKDINVIRPSYRDKSKGKVESLKVKKNRPPKTIRLEERFEDPQSHEAPESFCTPRDLIEKLDAEILQQSPRKANPTAPPSTAPAEVTPSRISHTLTQYAIDQLQYTICEKEMEVGVCGHPFCQALRAVKLPLNEFRNLLLFELEMIPPQSELELRNLREICYAAKVYGSLLPDWKLKSEIHPEQSDQDFPLSQLLIGTPSENVIHLQTNSAFSGNSDRISSRRSLMPNSSLALRNRQEVFTEPVNPAELLKDSSSSDSFQGDDQLLSPFPSRHHGKLNCILKRDKCDTNRQESRQSSAARSSQHHNSA</sequence>
<dbReference type="Pfam" id="PF10434">
    <property type="entry name" value="MAM1"/>
    <property type="match status" value="1"/>
</dbReference>
<proteinExistence type="predicted"/>
<dbReference type="EMBL" id="LN890565">
    <property type="protein sequence ID" value="CUS21536.1"/>
    <property type="molecule type" value="Genomic_DNA"/>
</dbReference>
<protein>
    <submittedName>
        <fullName evidence="2">LAQU0S03e04808g1_1</fullName>
    </submittedName>
</protein>
<accession>A0A0P1KQB5</accession>
<dbReference type="InterPro" id="IPR018847">
    <property type="entry name" value="Monopolin_cplx_su_Mam1"/>
</dbReference>
<dbReference type="OrthoDB" id="4036065at2759"/>
<gene>
    <name evidence="2" type="ORF">LAQU0_S03e04808g</name>
</gene>
<feature type="compositionally biased region" description="Basic and acidic residues" evidence="1">
    <location>
        <begin position="1"/>
        <end position="28"/>
    </location>
</feature>
<organism evidence="2 3">
    <name type="scientific">Lachancea quebecensis</name>
    <dbReference type="NCBI Taxonomy" id="1654605"/>
    <lineage>
        <taxon>Eukaryota</taxon>
        <taxon>Fungi</taxon>
        <taxon>Dikarya</taxon>
        <taxon>Ascomycota</taxon>
        <taxon>Saccharomycotina</taxon>
        <taxon>Saccharomycetes</taxon>
        <taxon>Saccharomycetales</taxon>
        <taxon>Saccharomycetaceae</taxon>
        <taxon>Lachancea</taxon>
    </lineage>
</organism>
<dbReference type="Proteomes" id="UP000236544">
    <property type="component" value="Unassembled WGS sequence"/>
</dbReference>
<feature type="compositionally biased region" description="Low complexity" evidence="1">
    <location>
        <begin position="257"/>
        <end position="272"/>
    </location>
</feature>
<dbReference type="AlphaFoldDB" id="A0A0P1KQB5"/>
<evidence type="ECO:0000313" key="2">
    <source>
        <dbReference type="EMBL" id="CUS21536.1"/>
    </source>
</evidence>
<feature type="compositionally biased region" description="Basic and acidic residues" evidence="1">
    <location>
        <begin position="38"/>
        <end position="53"/>
    </location>
</feature>
<name>A0A0P1KQB5_9SACH</name>
<feature type="region of interest" description="Disordered" evidence="1">
    <location>
        <begin position="1"/>
        <end position="56"/>
    </location>
</feature>
<feature type="region of interest" description="Disordered" evidence="1">
    <location>
        <begin position="74"/>
        <end position="93"/>
    </location>
</feature>
<feature type="compositionally biased region" description="Low complexity" evidence="1">
    <location>
        <begin position="299"/>
        <end position="313"/>
    </location>
</feature>
<keyword evidence="3" id="KW-1185">Reference proteome</keyword>
<feature type="compositionally biased region" description="Basic and acidic residues" evidence="1">
    <location>
        <begin position="287"/>
        <end position="298"/>
    </location>
</feature>